<dbReference type="InterPro" id="IPR014862">
    <property type="entry name" value="TrwC"/>
</dbReference>
<dbReference type="NCBIfam" id="TIGR02686">
    <property type="entry name" value="relax_trwC"/>
    <property type="match status" value="1"/>
</dbReference>
<evidence type="ECO:0000313" key="3">
    <source>
        <dbReference type="Proteomes" id="UP000777265"/>
    </source>
</evidence>
<name>A0A971M6R7_9BACT</name>
<evidence type="ECO:0000259" key="1">
    <source>
        <dbReference type="Pfam" id="PF08751"/>
    </source>
</evidence>
<dbReference type="InterPro" id="IPR014059">
    <property type="entry name" value="TraI/TrwC_relax"/>
</dbReference>
<proteinExistence type="predicted"/>
<dbReference type="EMBL" id="JAAYEE010000306">
    <property type="protein sequence ID" value="NLW36839.1"/>
    <property type="molecule type" value="Genomic_DNA"/>
</dbReference>
<dbReference type="SUPFAM" id="SSF52540">
    <property type="entry name" value="P-loop containing nucleoside triphosphate hydrolases"/>
    <property type="match status" value="2"/>
</dbReference>
<dbReference type="Gene3D" id="3.40.50.300">
    <property type="entry name" value="P-loop containing nucleotide triphosphate hydrolases"/>
    <property type="match status" value="1"/>
</dbReference>
<reference evidence="2" key="1">
    <citation type="journal article" date="2020" name="Biotechnol. Biofuels">
        <title>New insights from the biogas microbiome by comprehensive genome-resolved metagenomics of nearly 1600 species originating from multiple anaerobic digesters.</title>
        <authorList>
            <person name="Campanaro S."/>
            <person name="Treu L."/>
            <person name="Rodriguez-R L.M."/>
            <person name="Kovalovszki A."/>
            <person name="Ziels R.M."/>
            <person name="Maus I."/>
            <person name="Zhu X."/>
            <person name="Kougias P.G."/>
            <person name="Basile A."/>
            <person name="Luo G."/>
            <person name="Schluter A."/>
            <person name="Konstantinidis K.T."/>
            <person name="Angelidaki I."/>
        </authorList>
    </citation>
    <scope>NUCLEOTIDE SEQUENCE</scope>
    <source>
        <strain evidence="2">AS06rmzACSIP_7</strain>
    </source>
</reference>
<dbReference type="Proteomes" id="UP000777265">
    <property type="component" value="Unassembled WGS sequence"/>
</dbReference>
<dbReference type="InterPro" id="IPR027417">
    <property type="entry name" value="P-loop_NTPase"/>
</dbReference>
<feature type="domain" description="TrwC relaxase" evidence="1">
    <location>
        <begin position="10"/>
        <end position="290"/>
    </location>
</feature>
<dbReference type="AlphaFoldDB" id="A0A971M6R7"/>
<accession>A0A971M6R7</accession>
<sequence>MQTITPITNAGDAANYFKKDDYYTRDQSGGRAWMGKGAHTLNLNEVDLPTFQAILEGKDAQGNVLVEAASNGKHRVGWDLHFAPSKSVSLVWAFGSEEQRAHMMDAHHAAVESVMKYVEDNLVEARGRVDGTTRRMGTGNMIAARFDHFTSREMDPQVHSHVVVANMTQRKDGKWRAVANEKIFARELLTAMYENELAAELKERGYTVTMAKYDTGNSRYARIEGIDGRIEDHFAKRQSQIDKAMETLKEHFPLATAGELRQMACLDTRQAKKSIDREVLHESWDRQLESIGFSKGYIAESLARQSEYRKPEGLVLTAQGTIKMASSALNEQESTFTREDIMKTAARISGGTHRNKALEDAFIRLKGKSIVTLDKDAGVYTTREMTAIENGIVTAVDEGRGTIPAVLDTIQVQERTRELYDYLTADQKKALEHILTSQDRVIGIQGDAGTGKTSMLHAAREELERKGYIVRGMTFTGKASKELQTGAGVESQTLHSFLPKAQTPEFTPSEKEAWFVDEVSMVGSKQMGELVNAAKKANARVILVGDTKQLQSIEAGRMFQKLQESGAMKMVHMKETLRQKDEEYKEIVSDIAERRIDQAFTRMQDRSKVHEIVDDTDRREAIVKEFVSQKDYGNTLVVTPLNKDRGELNRHIRGKLRDKGAFTQPDHTFAVREPKVIPPVERHFAQSYSPGDIVAVNKSLPGFRLGDQGRVTSIDAQNQEISIVTVYGQNVSIDVSKHGHKLGIYQERLLPFTQGEKIVFLKNDKNLGVQNGLTGEIKSLDERGNLTVKIDTGKDVTFSIPRSYNYLDHGYAVTDYKSQGQTSKRVIFHANTEKPTSYNSFYVAMTRGKDDLRVYTNGAEKLREQVKKEITKTSSLDYATKIIPRPPIQKAPVRAPQIHIGREGR</sequence>
<comment type="caution">
    <text evidence="2">The sequence shown here is derived from an EMBL/GenBank/DDBJ whole genome shotgun (WGS) entry which is preliminary data.</text>
</comment>
<gene>
    <name evidence="2" type="ORF">GXY80_15385</name>
</gene>
<dbReference type="Pfam" id="PF08751">
    <property type="entry name" value="TrwC"/>
    <property type="match status" value="1"/>
</dbReference>
<dbReference type="NCBIfam" id="NF041492">
    <property type="entry name" value="MobF"/>
    <property type="match status" value="1"/>
</dbReference>
<dbReference type="CDD" id="cd17933">
    <property type="entry name" value="DEXSc_RecD-like"/>
    <property type="match status" value="1"/>
</dbReference>
<reference evidence="2" key="2">
    <citation type="submission" date="2020-01" db="EMBL/GenBank/DDBJ databases">
        <authorList>
            <person name="Campanaro S."/>
        </authorList>
    </citation>
    <scope>NUCLEOTIDE SEQUENCE</scope>
    <source>
        <strain evidence="2">AS06rmzACSIP_7</strain>
    </source>
</reference>
<evidence type="ECO:0000313" key="2">
    <source>
        <dbReference type="EMBL" id="NLW36839.1"/>
    </source>
</evidence>
<dbReference type="SUPFAM" id="SSF55464">
    <property type="entry name" value="Origin of replication-binding domain, RBD-like"/>
    <property type="match status" value="1"/>
</dbReference>
<protein>
    <submittedName>
        <fullName evidence="2">Relaxase domain-containing protein</fullName>
    </submittedName>
</protein>
<dbReference type="Gene3D" id="2.30.30.940">
    <property type="match status" value="1"/>
</dbReference>
<dbReference type="CDD" id="cd18809">
    <property type="entry name" value="SF1_C_RecD"/>
    <property type="match status" value="1"/>
</dbReference>
<dbReference type="Pfam" id="PF13604">
    <property type="entry name" value="AAA_30"/>
    <property type="match status" value="1"/>
</dbReference>
<organism evidence="2 3">
    <name type="scientific">Syntrophorhabdus aromaticivorans</name>
    <dbReference type="NCBI Taxonomy" id="328301"/>
    <lineage>
        <taxon>Bacteria</taxon>
        <taxon>Pseudomonadati</taxon>
        <taxon>Thermodesulfobacteriota</taxon>
        <taxon>Syntrophorhabdia</taxon>
        <taxon>Syntrophorhabdales</taxon>
        <taxon>Syntrophorhabdaceae</taxon>
        <taxon>Syntrophorhabdus</taxon>
    </lineage>
</organism>